<keyword evidence="2" id="KW-1185">Reference proteome</keyword>
<comment type="caution">
    <text evidence="1">The sequence shown here is derived from an EMBL/GenBank/DDBJ whole genome shotgun (WGS) entry which is preliminary data.</text>
</comment>
<evidence type="ECO:0000313" key="2">
    <source>
        <dbReference type="Proteomes" id="UP001239111"/>
    </source>
</evidence>
<name>A0ACC2NQ65_9HYME</name>
<evidence type="ECO:0000313" key="1">
    <source>
        <dbReference type="EMBL" id="KAJ8672963.1"/>
    </source>
</evidence>
<dbReference type="Proteomes" id="UP001239111">
    <property type="component" value="Chromosome 3"/>
</dbReference>
<proteinExistence type="predicted"/>
<organism evidence="1 2">
    <name type="scientific">Eretmocerus hayati</name>
    <dbReference type="NCBI Taxonomy" id="131215"/>
    <lineage>
        <taxon>Eukaryota</taxon>
        <taxon>Metazoa</taxon>
        <taxon>Ecdysozoa</taxon>
        <taxon>Arthropoda</taxon>
        <taxon>Hexapoda</taxon>
        <taxon>Insecta</taxon>
        <taxon>Pterygota</taxon>
        <taxon>Neoptera</taxon>
        <taxon>Endopterygota</taxon>
        <taxon>Hymenoptera</taxon>
        <taxon>Apocrita</taxon>
        <taxon>Proctotrupomorpha</taxon>
        <taxon>Chalcidoidea</taxon>
        <taxon>Aphelinidae</taxon>
        <taxon>Aphelininae</taxon>
        <taxon>Eretmocerus</taxon>
    </lineage>
</organism>
<reference evidence="1" key="1">
    <citation type="submission" date="2023-04" db="EMBL/GenBank/DDBJ databases">
        <title>A chromosome-level genome assembly of the parasitoid wasp Eretmocerus hayati.</title>
        <authorList>
            <person name="Zhong Y."/>
            <person name="Liu S."/>
            <person name="Liu Y."/>
        </authorList>
    </citation>
    <scope>NUCLEOTIDE SEQUENCE</scope>
    <source>
        <strain evidence="1">ZJU_SS_LIU_2023</strain>
    </source>
</reference>
<protein>
    <submittedName>
        <fullName evidence="1">Uncharacterized protein</fullName>
    </submittedName>
</protein>
<sequence>MIEALAYGLRESTKFVSDGLSKIAAGSKKALAGGVTGVADGALKAKKKIGKALHDVSPNVLGPVSDALDPEWITGMNYTRFVMDMKGALDDGNTALWAKAVSKTFDVDKVIEDIKTSTATKASCLACKFIINLARHMMQSGRTDEEITSYAIDICSTLRIQHPDVCTGIMHLIGVDAIHVIRASDMRPAAMCSFFLGEGCLGGTDPRHDWNVNFPARQKPNQLHPTEIQEPPIPTRPLKVLHITDTHFDPYYQPGADNNCDLPMCCRASTGLAKNNATAAGLWGDYRKCDSPIWLIENALQHIAETHKDIDYIIWTGDLPPHDVWNQTREENINNVRISNELMKKYFKNIPIYPSVGNHESCPVDGFIPPFAPPEKNMSYLYDELDRQWSQWLPRTASRTVRYGGFYSVPVRNAPGFRIISVNGNYCSRNNFWFMLNSTDPVGQLDWLIQELHKAETRREKVHIIGHIPPGQPDCLKVWSKNYYDIVHRYEATIAAQFFGHTHYDEYELFYETQDFKRPISVGYIAPSITPWKDVNPAYRIYYVEGNHAQTTRSILDFETWTMKLDKANRDGEPVWYKSYTALAEYNMTSLLPNQWDQLIGRMKKDKDVFNTFYKNYFRDTPTMPKCNKECQRRLLCDLRSARSHDRPNLCHEL</sequence>
<accession>A0ACC2NQ65</accession>
<gene>
    <name evidence="1" type="ORF">QAD02_004224</name>
</gene>
<dbReference type="EMBL" id="CM056743">
    <property type="protein sequence ID" value="KAJ8672963.1"/>
    <property type="molecule type" value="Genomic_DNA"/>
</dbReference>